<evidence type="ECO:0000256" key="1">
    <source>
        <dbReference type="ARBA" id="ARBA00023015"/>
    </source>
</evidence>
<dbReference type="SUPFAM" id="SSF46689">
    <property type="entry name" value="Homeodomain-like"/>
    <property type="match status" value="1"/>
</dbReference>
<reference evidence="5 6" key="1">
    <citation type="submission" date="2019-01" db="EMBL/GenBank/DDBJ databases">
        <authorList>
            <person name="Chen W.-M."/>
        </authorList>
    </citation>
    <scope>NUCLEOTIDE SEQUENCE [LARGE SCALE GENOMIC DNA]</scope>
    <source>
        <strain evidence="5 6">YBJ-36</strain>
    </source>
</reference>
<dbReference type="Pfam" id="PF12833">
    <property type="entry name" value="HTH_18"/>
    <property type="match status" value="1"/>
</dbReference>
<dbReference type="InterPro" id="IPR009057">
    <property type="entry name" value="Homeodomain-like_sf"/>
</dbReference>
<name>A0A437MHU4_9SPHI</name>
<dbReference type="GO" id="GO:0003700">
    <property type="term" value="F:DNA-binding transcription factor activity"/>
    <property type="evidence" value="ECO:0007669"/>
    <property type="project" value="InterPro"/>
</dbReference>
<dbReference type="PANTHER" id="PTHR43280:SF2">
    <property type="entry name" value="HTH-TYPE TRANSCRIPTIONAL REGULATOR EXSA"/>
    <property type="match status" value="1"/>
</dbReference>
<keyword evidence="3" id="KW-0804">Transcription</keyword>
<dbReference type="PRINTS" id="PR00032">
    <property type="entry name" value="HTHARAC"/>
</dbReference>
<sequence>MEKSAELARKFRILLSDDRSLFKRPSDYAAALNVTTGYLNDVVKKITGSSVTYWIHQEFSIRSKRALYYTDMDIKEVAYLFGFNDHAYFIRLFRRLNGITPQKFRLLKRQK</sequence>
<evidence type="ECO:0000256" key="2">
    <source>
        <dbReference type="ARBA" id="ARBA00023125"/>
    </source>
</evidence>
<dbReference type="AlphaFoldDB" id="A0A437MHU4"/>
<keyword evidence="1" id="KW-0805">Transcription regulation</keyword>
<gene>
    <name evidence="5" type="ORF">EOD41_19595</name>
</gene>
<dbReference type="PROSITE" id="PS01124">
    <property type="entry name" value="HTH_ARAC_FAMILY_2"/>
    <property type="match status" value="1"/>
</dbReference>
<keyword evidence="6" id="KW-1185">Reference proteome</keyword>
<dbReference type="GO" id="GO:0043565">
    <property type="term" value="F:sequence-specific DNA binding"/>
    <property type="evidence" value="ECO:0007669"/>
    <property type="project" value="InterPro"/>
</dbReference>
<evidence type="ECO:0000256" key="3">
    <source>
        <dbReference type="ARBA" id="ARBA00023163"/>
    </source>
</evidence>
<evidence type="ECO:0000259" key="4">
    <source>
        <dbReference type="PROSITE" id="PS01124"/>
    </source>
</evidence>
<evidence type="ECO:0000313" key="5">
    <source>
        <dbReference type="EMBL" id="RVT97210.1"/>
    </source>
</evidence>
<dbReference type="InterPro" id="IPR020449">
    <property type="entry name" value="Tscrpt_reg_AraC-type_HTH"/>
</dbReference>
<dbReference type="OrthoDB" id="2585681at2"/>
<dbReference type="PANTHER" id="PTHR43280">
    <property type="entry name" value="ARAC-FAMILY TRANSCRIPTIONAL REGULATOR"/>
    <property type="match status" value="1"/>
</dbReference>
<protein>
    <submittedName>
        <fullName evidence="5">Helix-turn-helix domain-containing protein</fullName>
    </submittedName>
</protein>
<evidence type="ECO:0000313" key="6">
    <source>
        <dbReference type="Proteomes" id="UP000282759"/>
    </source>
</evidence>
<feature type="domain" description="HTH araC/xylS-type" evidence="4">
    <location>
        <begin position="9"/>
        <end position="107"/>
    </location>
</feature>
<organism evidence="5 6">
    <name type="scientific">Mucilaginibacter limnophilus</name>
    <dbReference type="NCBI Taxonomy" id="1932778"/>
    <lineage>
        <taxon>Bacteria</taxon>
        <taxon>Pseudomonadati</taxon>
        <taxon>Bacteroidota</taxon>
        <taxon>Sphingobacteriia</taxon>
        <taxon>Sphingobacteriales</taxon>
        <taxon>Sphingobacteriaceae</taxon>
        <taxon>Mucilaginibacter</taxon>
    </lineage>
</organism>
<dbReference type="EMBL" id="SACK01000013">
    <property type="protein sequence ID" value="RVT97210.1"/>
    <property type="molecule type" value="Genomic_DNA"/>
</dbReference>
<keyword evidence="2" id="KW-0238">DNA-binding</keyword>
<comment type="caution">
    <text evidence="5">The sequence shown here is derived from an EMBL/GenBank/DDBJ whole genome shotgun (WGS) entry which is preliminary data.</text>
</comment>
<dbReference type="InterPro" id="IPR018060">
    <property type="entry name" value="HTH_AraC"/>
</dbReference>
<dbReference type="SMART" id="SM00342">
    <property type="entry name" value="HTH_ARAC"/>
    <property type="match status" value="1"/>
</dbReference>
<dbReference type="Gene3D" id="1.10.10.60">
    <property type="entry name" value="Homeodomain-like"/>
    <property type="match status" value="1"/>
</dbReference>
<proteinExistence type="predicted"/>
<dbReference type="Proteomes" id="UP000282759">
    <property type="component" value="Unassembled WGS sequence"/>
</dbReference>
<accession>A0A437MHU4</accession>